<dbReference type="Gene3D" id="3.30.1220.10">
    <property type="entry name" value="CobW-like, C-terminal domain"/>
    <property type="match status" value="1"/>
</dbReference>
<dbReference type="EMBL" id="CP115611">
    <property type="protein sequence ID" value="WBW71643.1"/>
    <property type="molecule type" value="Genomic_DNA"/>
</dbReference>
<sequence>MSKETEEPPLLVDESVIGKDELQRNKEPACLDEKELDAIGKEAVASGIGNESSPSKSDQGNVGYKPVPVTILTGFLGAGKTSLLKCILENAQGKRVAVLMNEVGDSGDLERNLMEEAGGEELYEEWVSLSNGCMCCTVKDSGIKAIEQLMEQKGKFDSIVIETTGVANPGPLAQTFWLDDALGSDVQLDGVVTVIDCQNLDNILNDSTEIGSIQISHADCLVLNKTDKVDTTELERIYHVVRSINPLAKVCETSYGRIHDIQEILNLNAYRESEDFQKFLVPSTPHTHNCHDVGHDKVCTSKTPVTSITSRTFELPRRMSADVYERWLQWIRGILWFCLETGEGEEYMIYRSKALLEKEDGSWHVMQGVREVFEVLPLPKPAKLDSGAELKPITVLIGKNLNRIPPFLA</sequence>
<dbReference type="KEGG" id="som:SOMG_01103"/>
<dbReference type="Pfam" id="PF02492">
    <property type="entry name" value="cobW"/>
    <property type="match status" value="1"/>
</dbReference>
<feature type="domain" description="CobW/HypB/UreG nucleotide-binding" evidence="2">
    <location>
        <begin position="68"/>
        <end position="251"/>
    </location>
</feature>
<proteinExistence type="predicted"/>
<dbReference type="Gene3D" id="3.40.50.300">
    <property type="entry name" value="P-loop containing nucleotide triphosphate hydrolases"/>
    <property type="match status" value="1"/>
</dbReference>
<protein>
    <submittedName>
        <fullName evidence="3">Zinc chaperone Zng1</fullName>
    </submittedName>
</protein>
<dbReference type="PANTHER" id="PTHR13748">
    <property type="entry name" value="COBW-RELATED"/>
    <property type="match status" value="1"/>
</dbReference>
<evidence type="ECO:0000259" key="2">
    <source>
        <dbReference type="Pfam" id="PF02492"/>
    </source>
</evidence>
<dbReference type="InterPro" id="IPR003495">
    <property type="entry name" value="CobW/HypB/UreG_nucleotide-bd"/>
</dbReference>
<dbReference type="AlphaFoldDB" id="A0AAF0AUR8"/>
<dbReference type="RefSeq" id="XP_056035886.1">
    <property type="nucleotide sequence ID" value="XM_056179896.1"/>
</dbReference>
<name>A0AAF0AUR8_9SCHI</name>
<evidence type="ECO:0000256" key="1">
    <source>
        <dbReference type="SAM" id="MobiDB-lite"/>
    </source>
</evidence>
<reference evidence="3 4" key="1">
    <citation type="journal article" date="2023" name="G3 (Bethesda)">
        <title>A high-quality reference genome for the fission yeast Schizosaccharomyces osmophilus.</title>
        <authorList>
            <person name="Jia G.S."/>
            <person name="Zhang W.C."/>
            <person name="Liang Y."/>
            <person name="Liu X.H."/>
            <person name="Rhind N."/>
            <person name="Pidoux A."/>
            <person name="Brysch-Herzberg M."/>
            <person name="Du L.L."/>
        </authorList>
    </citation>
    <scope>NUCLEOTIDE SEQUENCE [LARGE SCALE GENOMIC DNA]</scope>
    <source>
        <strain evidence="3 4">CBS 15793</strain>
    </source>
</reference>
<feature type="compositionally biased region" description="Polar residues" evidence="1">
    <location>
        <begin position="49"/>
        <end position="60"/>
    </location>
</feature>
<dbReference type="SUPFAM" id="SSF52540">
    <property type="entry name" value="P-loop containing nucleoside triphosphate hydrolases"/>
    <property type="match status" value="1"/>
</dbReference>
<feature type="region of interest" description="Disordered" evidence="1">
    <location>
        <begin position="43"/>
        <end position="62"/>
    </location>
</feature>
<dbReference type="InterPro" id="IPR027417">
    <property type="entry name" value="P-loop_NTPase"/>
</dbReference>
<keyword evidence="4" id="KW-1185">Reference proteome</keyword>
<dbReference type="InterPro" id="IPR051316">
    <property type="entry name" value="Zinc-reg_GTPase_activator"/>
</dbReference>
<dbReference type="PANTHER" id="PTHR13748:SF31">
    <property type="entry name" value="ZINC-REGULATED GTPASE METALLOPROTEIN ACTIVATOR 1A-RELATED"/>
    <property type="match status" value="1"/>
</dbReference>
<organism evidence="3 4">
    <name type="scientific">Schizosaccharomyces osmophilus</name>
    <dbReference type="NCBI Taxonomy" id="2545709"/>
    <lineage>
        <taxon>Eukaryota</taxon>
        <taxon>Fungi</taxon>
        <taxon>Dikarya</taxon>
        <taxon>Ascomycota</taxon>
        <taxon>Taphrinomycotina</taxon>
        <taxon>Schizosaccharomycetes</taxon>
        <taxon>Schizosaccharomycetales</taxon>
        <taxon>Schizosaccharomycetaceae</taxon>
        <taxon>Schizosaccharomyces</taxon>
    </lineage>
</organism>
<accession>A0AAF0AUR8</accession>
<evidence type="ECO:0000313" key="3">
    <source>
        <dbReference type="EMBL" id="WBW71643.1"/>
    </source>
</evidence>
<evidence type="ECO:0000313" key="4">
    <source>
        <dbReference type="Proteomes" id="UP001212411"/>
    </source>
</evidence>
<dbReference type="GeneID" id="80874585"/>
<gene>
    <name evidence="3" type="primary">zng1</name>
    <name evidence="3" type="ORF">SOMG_01103</name>
</gene>
<dbReference type="InterPro" id="IPR036627">
    <property type="entry name" value="CobW-likC_sf"/>
</dbReference>
<dbReference type="GO" id="GO:0005737">
    <property type="term" value="C:cytoplasm"/>
    <property type="evidence" value="ECO:0007669"/>
    <property type="project" value="TreeGrafter"/>
</dbReference>
<dbReference type="Proteomes" id="UP001212411">
    <property type="component" value="Chromosome 1"/>
</dbReference>
<dbReference type="CDD" id="cd03112">
    <property type="entry name" value="CobW-like"/>
    <property type="match status" value="1"/>
</dbReference>